<evidence type="ECO:0000256" key="9">
    <source>
        <dbReference type="ARBA" id="ARBA00023284"/>
    </source>
</evidence>
<dbReference type="CDD" id="cd12922">
    <property type="entry name" value="VKOR_5"/>
    <property type="match status" value="1"/>
</dbReference>
<evidence type="ECO:0000256" key="3">
    <source>
        <dbReference type="ARBA" id="ARBA00022692"/>
    </source>
</evidence>
<dbReference type="InterPro" id="IPR041714">
    <property type="entry name" value="VKOR_Actinobacteria"/>
</dbReference>
<evidence type="ECO:0000256" key="1">
    <source>
        <dbReference type="ARBA" id="ARBA00004141"/>
    </source>
</evidence>
<feature type="transmembrane region" description="Helical" evidence="10">
    <location>
        <begin position="131"/>
        <end position="154"/>
    </location>
</feature>
<feature type="transmembrane region" description="Helical" evidence="10">
    <location>
        <begin position="175"/>
        <end position="194"/>
    </location>
</feature>
<evidence type="ECO:0000256" key="6">
    <source>
        <dbReference type="ARBA" id="ARBA00023002"/>
    </source>
</evidence>
<keyword evidence="7 10" id="KW-0472">Membrane</keyword>
<comment type="subcellular location">
    <subcellularLocation>
        <location evidence="1">Membrane</location>
        <topology evidence="1">Multi-pass membrane protein</topology>
    </subcellularLocation>
</comment>
<keyword evidence="9" id="KW-0676">Redox-active center</keyword>
<name>A0A7Y9RXY7_9ACTN</name>
<dbReference type="SMART" id="SM00756">
    <property type="entry name" value="VKc"/>
    <property type="match status" value="1"/>
</dbReference>
<dbReference type="Proteomes" id="UP000544110">
    <property type="component" value="Unassembled WGS sequence"/>
</dbReference>
<dbReference type="EMBL" id="JACCAC010000001">
    <property type="protein sequence ID" value="NYG55970.1"/>
    <property type="molecule type" value="Genomic_DNA"/>
</dbReference>
<evidence type="ECO:0000256" key="2">
    <source>
        <dbReference type="ARBA" id="ARBA00006214"/>
    </source>
</evidence>
<evidence type="ECO:0000256" key="10">
    <source>
        <dbReference type="SAM" id="Phobius"/>
    </source>
</evidence>
<keyword evidence="6" id="KW-0560">Oxidoreductase</keyword>
<feature type="domain" description="Vitamin K epoxide reductase" evidence="11">
    <location>
        <begin position="15"/>
        <end position="156"/>
    </location>
</feature>
<keyword evidence="8" id="KW-1015">Disulfide bond</keyword>
<dbReference type="RefSeq" id="WP_218848800.1">
    <property type="nucleotide sequence ID" value="NZ_JACCAC010000001.1"/>
</dbReference>
<feature type="transmembrane region" description="Helical" evidence="10">
    <location>
        <begin position="104"/>
        <end position="125"/>
    </location>
</feature>
<accession>A0A7Y9RXY7</accession>
<evidence type="ECO:0000259" key="11">
    <source>
        <dbReference type="SMART" id="SM00756"/>
    </source>
</evidence>
<dbReference type="GO" id="GO:0048038">
    <property type="term" value="F:quinone binding"/>
    <property type="evidence" value="ECO:0007669"/>
    <property type="project" value="UniProtKB-KW"/>
</dbReference>
<keyword evidence="5 10" id="KW-1133">Transmembrane helix</keyword>
<evidence type="ECO:0000256" key="4">
    <source>
        <dbReference type="ARBA" id="ARBA00022719"/>
    </source>
</evidence>
<proteinExistence type="inferred from homology"/>
<evidence type="ECO:0000313" key="13">
    <source>
        <dbReference type="Proteomes" id="UP000544110"/>
    </source>
</evidence>
<keyword evidence="13" id="KW-1185">Reference proteome</keyword>
<dbReference type="InterPro" id="IPR038354">
    <property type="entry name" value="VKOR_sf"/>
</dbReference>
<protein>
    <submittedName>
        <fullName evidence="12">Putative membrane protein</fullName>
    </submittedName>
</protein>
<dbReference type="GO" id="GO:0016020">
    <property type="term" value="C:membrane"/>
    <property type="evidence" value="ECO:0007669"/>
    <property type="project" value="UniProtKB-SubCell"/>
</dbReference>
<keyword evidence="4" id="KW-0874">Quinone</keyword>
<feature type="transmembrane region" description="Helical" evidence="10">
    <location>
        <begin position="20"/>
        <end position="38"/>
    </location>
</feature>
<sequence>MTGGTATPDASPARLRGTGAVLVLTGAAGLVAALALTVDRFRLLADPAYEPACDLSPVLSCGSVMVTEQAAVLGFPNSLVGLVAFPVVVTVGMLLAAGVTLPRWVLGGLAAGSLLGAAFVHWLAFQSLYRIGALCPWCLVVWVAVLTACTWSVLAAARSRPRAGRLAEGLWRWRAVVLAAWLLVPAVAALERFWDYWRTLA</sequence>
<gene>
    <name evidence="12" type="ORF">BJ989_002274</name>
</gene>
<dbReference type="GO" id="GO:0016491">
    <property type="term" value="F:oxidoreductase activity"/>
    <property type="evidence" value="ECO:0007669"/>
    <property type="project" value="UniProtKB-KW"/>
</dbReference>
<feature type="transmembrane region" description="Helical" evidence="10">
    <location>
        <begin position="79"/>
        <end position="97"/>
    </location>
</feature>
<dbReference type="InterPro" id="IPR012932">
    <property type="entry name" value="VKOR"/>
</dbReference>
<evidence type="ECO:0000256" key="8">
    <source>
        <dbReference type="ARBA" id="ARBA00023157"/>
    </source>
</evidence>
<comment type="similarity">
    <text evidence="2">Belongs to the VKOR family.</text>
</comment>
<evidence type="ECO:0000256" key="5">
    <source>
        <dbReference type="ARBA" id="ARBA00022989"/>
    </source>
</evidence>
<comment type="caution">
    <text evidence="12">The sequence shown here is derived from an EMBL/GenBank/DDBJ whole genome shotgun (WGS) entry which is preliminary data.</text>
</comment>
<reference evidence="12 13" key="1">
    <citation type="submission" date="2020-07" db="EMBL/GenBank/DDBJ databases">
        <title>Sequencing the genomes of 1000 actinobacteria strains.</title>
        <authorList>
            <person name="Klenk H.-P."/>
        </authorList>
    </citation>
    <scope>NUCLEOTIDE SEQUENCE [LARGE SCALE GENOMIC DNA]</scope>
    <source>
        <strain evidence="12 13">DSM 24552</strain>
    </source>
</reference>
<organism evidence="12 13">
    <name type="scientific">Nocardioides perillae</name>
    <dbReference type="NCBI Taxonomy" id="1119534"/>
    <lineage>
        <taxon>Bacteria</taxon>
        <taxon>Bacillati</taxon>
        <taxon>Actinomycetota</taxon>
        <taxon>Actinomycetes</taxon>
        <taxon>Propionibacteriales</taxon>
        <taxon>Nocardioidaceae</taxon>
        <taxon>Nocardioides</taxon>
    </lineage>
</organism>
<dbReference type="Gene3D" id="1.20.1440.130">
    <property type="entry name" value="VKOR domain"/>
    <property type="match status" value="1"/>
</dbReference>
<dbReference type="Pfam" id="PF07884">
    <property type="entry name" value="VKOR"/>
    <property type="match status" value="1"/>
</dbReference>
<evidence type="ECO:0000256" key="7">
    <source>
        <dbReference type="ARBA" id="ARBA00023136"/>
    </source>
</evidence>
<keyword evidence="3 10" id="KW-0812">Transmembrane</keyword>
<evidence type="ECO:0000313" key="12">
    <source>
        <dbReference type="EMBL" id="NYG55970.1"/>
    </source>
</evidence>
<dbReference type="AlphaFoldDB" id="A0A7Y9RXY7"/>